<evidence type="ECO:0000313" key="1">
    <source>
        <dbReference type="EMBL" id="GBP50023.1"/>
    </source>
</evidence>
<proteinExistence type="predicted"/>
<sequence length="112" mass="12924">MGFRSSENSDLRYFKQIKLNEWRDRRGRPPTRALSDAGRRNGTHISTNLGSYHVTALRHPYMTLWDLRVSTRTVAIRLSHPLLLLRRPRNRLLARLGLSRVTGPVLPDVPEA</sequence>
<dbReference type="AlphaFoldDB" id="A0A4C1WG15"/>
<name>A0A4C1WG15_EUMVA</name>
<reference evidence="1 2" key="1">
    <citation type="journal article" date="2019" name="Commun. Biol.">
        <title>The bagworm genome reveals a unique fibroin gene that provides high tensile strength.</title>
        <authorList>
            <person name="Kono N."/>
            <person name="Nakamura H."/>
            <person name="Ohtoshi R."/>
            <person name="Tomita M."/>
            <person name="Numata K."/>
            <person name="Arakawa K."/>
        </authorList>
    </citation>
    <scope>NUCLEOTIDE SEQUENCE [LARGE SCALE GENOMIC DNA]</scope>
</reference>
<organism evidence="1 2">
    <name type="scientific">Eumeta variegata</name>
    <name type="common">Bagworm moth</name>
    <name type="synonym">Eumeta japonica</name>
    <dbReference type="NCBI Taxonomy" id="151549"/>
    <lineage>
        <taxon>Eukaryota</taxon>
        <taxon>Metazoa</taxon>
        <taxon>Ecdysozoa</taxon>
        <taxon>Arthropoda</taxon>
        <taxon>Hexapoda</taxon>
        <taxon>Insecta</taxon>
        <taxon>Pterygota</taxon>
        <taxon>Neoptera</taxon>
        <taxon>Endopterygota</taxon>
        <taxon>Lepidoptera</taxon>
        <taxon>Glossata</taxon>
        <taxon>Ditrysia</taxon>
        <taxon>Tineoidea</taxon>
        <taxon>Psychidae</taxon>
        <taxon>Oiketicinae</taxon>
        <taxon>Eumeta</taxon>
    </lineage>
</organism>
<gene>
    <name evidence="1" type="ORF">EVAR_46645_1</name>
</gene>
<dbReference type="EMBL" id="BGZK01000556">
    <property type="protein sequence ID" value="GBP50023.1"/>
    <property type="molecule type" value="Genomic_DNA"/>
</dbReference>
<dbReference type="Proteomes" id="UP000299102">
    <property type="component" value="Unassembled WGS sequence"/>
</dbReference>
<evidence type="ECO:0000313" key="2">
    <source>
        <dbReference type="Proteomes" id="UP000299102"/>
    </source>
</evidence>
<comment type="caution">
    <text evidence="1">The sequence shown here is derived from an EMBL/GenBank/DDBJ whole genome shotgun (WGS) entry which is preliminary data.</text>
</comment>
<keyword evidence="2" id="KW-1185">Reference proteome</keyword>
<accession>A0A4C1WG15</accession>
<protein>
    <submittedName>
        <fullName evidence="1">Uncharacterized protein</fullName>
    </submittedName>
</protein>